<organism evidence="3 4">
    <name type="scientific">Thiopseudomonas denitrificans</name>
    <dbReference type="NCBI Taxonomy" id="1501432"/>
    <lineage>
        <taxon>Bacteria</taxon>
        <taxon>Pseudomonadati</taxon>
        <taxon>Pseudomonadota</taxon>
        <taxon>Gammaproteobacteria</taxon>
        <taxon>Pseudomonadales</taxon>
        <taxon>Pseudomonadaceae</taxon>
        <taxon>Thiopseudomonas</taxon>
    </lineage>
</organism>
<dbReference type="InterPro" id="IPR001509">
    <property type="entry name" value="Epimerase_deHydtase"/>
</dbReference>
<sequence length="279" mass="30379">MAGNSILYVGAGSLAHQVAALLPQWHGWALRRTAGSLPQGLQQVLADVTSPVCPGDWPQACPDYVLITLVPAARTVEAYRQAYVEGVRNVLAWLQQHGQRPKRILFASSVGVYGQSDGQWVDEQSVTEPERWSGQVMLEAEQLLVDSGVPVTLVRLAGIYGGARRGFLERVRQGYHAGGNLNRFTNRIHEADAAGLLAHLLQLDAAGTPLAPVYVGVDDEPVEQDEVVRWLQQQMDVSGDPQLLLNPAGSSKRCSNRLARSTGWAPRYAGYRDGYSGMI</sequence>
<dbReference type="InterPro" id="IPR036291">
    <property type="entry name" value="NAD(P)-bd_dom_sf"/>
</dbReference>
<gene>
    <name evidence="3" type="ORF">DFQ45_10525</name>
</gene>
<dbReference type="AlphaFoldDB" id="A0A4R6U515"/>
<proteinExistence type="predicted"/>
<name>A0A4R6U515_9GAMM</name>
<dbReference type="Gene3D" id="3.40.50.720">
    <property type="entry name" value="NAD(P)-binding Rossmann-like Domain"/>
    <property type="match status" value="1"/>
</dbReference>
<accession>A0A4R6U515</accession>
<comment type="caution">
    <text evidence="3">The sequence shown here is derived from an EMBL/GenBank/DDBJ whole genome shotgun (WGS) entry which is preliminary data.</text>
</comment>
<feature type="domain" description="NAD-dependent epimerase/dehydratase" evidence="2">
    <location>
        <begin position="77"/>
        <end position="174"/>
    </location>
</feature>
<evidence type="ECO:0000256" key="1">
    <source>
        <dbReference type="ARBA" id="ARBA00023027"/>
    </source>
</evidence>
<keyword evidence="1" id="KW-0520">NAD</keyword>
<keyword evidence="4" id="KW-1185">Reference proteome</keyword>
<dbReference type="SUPFAM" id="SSF51735">
    <property type="entry name" value="NAD(P)-binding Rossmann-fold domains"/>
    <property type="match status" value="1"/>
</dbReference>
<dbReference type="PANTHER" id="PTHR43574">
    <property type="entry name" value="EPIMERASE-RELATED"/>
    <property type="match status" value="1"/>
</dbReference>
<reference evidence="3 4" key="1">
    <citation type="submission" date="2019-03" db="EMBL/GenBank/DDBJ databases">
        <title>Genomic Encyclopedia of Type Strains, Phase IV (KMG-IV): sequencing the most valuable type-strain genomes for metagenomic binning, comparative biology and taxonomic classification.</title>
        <authorList>
            <person name="Goeker M."/>
        </authorList>
    </citation>
    <scope>NUCLEOTIDE SEQUENCE [LARGE SCALE GENOMIC DNA]</scope>
    <source>
        <strain evidence="3 4">DSM 28679</strain>
    </source>
</reference>
<dbReference type="OrthoDB" id="9808276at2"/>
<dbReference type="Pfam" id="PF01370">
    <property type="entry name" value="Epimerase"/>
    <property type="match status" value="1"/>
</dbReference>
<dbReference type="Proteomes" id="UP000294575">
    <property type="component" value="Unassembled WGS sequence"/>
</dbReference>
<dbReference type="EMBL" id="SNYK01000005">
    <property type="protein sequence ID" value="TDQ38114.1"/>
    <property type="molecule type" value="Genomic_DNA"/>
</dbReference>
<dbReference type="RefSeq" id="WP_101497131.1">
    <property type="nucleotide sequence ID" value="NZ_LNJZ01000008.1"/>
</dbReference>
<evidence type="ECO:0000313" key="4">
    <source>
        <dbReference type="Proteomes" id="UP000294575"/>
    </source>
</evidence>
<evidence type="ECO:0000259" key="2">
    <source>
        <dbReference type="Pfam" id="PF01370"/>
    </source>
</evidence>
<protein>
    <submittedName>
        <fullName evidence="3">Nucleoside-diphosphate-sugar epimerase</fullName>
    </submittedName>
</protein>
<evidence type="ECO:0000313" key="3">
    <source>
        <dbReference type="EMBL" id="TDQ38114.1"/>
    </source>
</evidence>